<evidence type="ECO:0000313" key="3">
    <source>
        <dbReference type="Proteomes" id="UP001156940"/>
    </source>
</evidence>
<dbReference type="InterPro" id="IPR041657">
    <property type="entry name" value="HTH_17"/>
</dbReference>
<feature type="domain" description="Helix-turn-helix" evidence="1">
    <location>
        <begin position="17"/>
        <end position="74"/>
    </location>
</feature>
<dbReference type="Pfam" id="PF12728">
    <property type="entry name" value="HTH_17"/>
    <property type="match status" value="1"/>
</dbReference>
<dbReference type="Proteomes" id="UP001156940">
    <property type="component" value="Unassembled WGS sequence"/>
</dbReference>
<organism evidence="2 3">
    <name type="scientific">Luteimonas endophytica</name>
    <dbReference type="NCBI Taxonomy" id="3042023"/>
    <lineage>
        <taxon>Bacteria</taxon>
        <taxon>Pseudomonadati</taxon>
        <taxon>Pseudomonadota</taxon>
        <taxon>Gammaproteobacteria</taxon>
        <taxon>Lysobacterales</taxon>
        <taxon>Lysobacteraceae</taxon>
        <taxon>Luteimonas</taxon>
    </lineage>
</organism>
<dbReference type="RefSeq" id="WP_280575490.1">
    <property type="nucleotide sequence ID" value="NZ_JARXRM010000043.1"/>
</dbReference>
<evidence type="ECO:0000259" key="1">
    <source>
        <dbReference type="Pfam" id="PF12728"/>
    </source>
</evidence>
<reference evidence="2 3" key="1">
    <citation type="submission" date="2023-04" db="EMBL/GenBank/DDBJ databases">
        <title>Luteimonas endophyticus RD2P54.</title>
        <authorList>
            <person name="Sun J.-Q."/>
        </authorList>
    </citation>
    <scope>NUCLEOTIDE SEQUENCE [LARGE SCALE GENOMIC DNA]</scope>
    <source>
        <strain evidence="2 3">RD2P54</strain>
    </source>
</reference>
<dbReference type="EMBL" id="JARXRM010000043">
    <property type="protein sequence ID" value="MDH5824194.1"/>
    <property type="molecule type" value="Genomic_DNA"/>
</dbReference>
<name>A0ABT6JBQ3_9GAMM</name>
<accession>A0ABT6JBQ3</accession>
<protein>
    <submittedName>
        <fullName evidence="2">Helix-turn-helix domain-containing protein</fullName>
    </submittedName>
</protein>
<comment type="caution">
    <text evidence="2">The sequence shown here is derived from an EMBL/GenBank/DDBJ whole genome shotgun (WGS) entry which is preliminary data.</text>
</comment>
<gene>
    <name evidence="2" type="ORF">QFW77_14530</name>
</gene>
<keyword evidence="3" id="KW-1185">Reference proteome</keyword>
<proteinExistence type="predicted"/>
<evidence type="ECO:0000313" key="2">
    <source>
        <dbReference type="EMBL" id="MDH5824194.1"/>
    </source>
</evidence>
<sequence length="186" mass="20615">MDEVRVRLAQRPPDTAFTASEAAIYTGRSTRTLKRAIDAGVGPKREKNPDISGLGATNRHTRYRKADLDAWRESLVAFATEFRSFSDLALDAPWVMEDSRLVGHLMDLGSAEAVLDTLDADAVVFLRLDEALLRAWSSVDLRRGYQEVFEAICGEIVQTTAAALQRDIMEHDTGEVSEKNAPPVRP</sequence>